<name>A0A243W4P8_9BACT</name>
<comment type="caution">
    <text evidence="1">The sequence shown here is derived from an EMBL/GenBank/DDBJ whole genome shotgun (WGS) entry which is preliminary data.</text>
</comment>
<dbReference type="RefSeq" id="WP_086597607.1">
    <property type="nucleotide sequence ID" value="NZ_MTSE01000106.1"/>
</dbReference>
<gene>
    <name evidence="1" type="ORF">BXP70_29110</name>
</gene>
<proteinExistence type="predicted"/>
<evidence type="ECO:0000313" key="1">
    <source>
        <dbReference type="EMBL" id="OUJ65901.1"/>
    </source>
</evidence>
<sequence length="125" mass="14379">MKYSPEIVETICHKLATGDHRISDVCQQVGITEQTFYRWKEEKSEFSEALKKAEQDRLAAFATMARSGLAKLLDVYEYEEVTTEYTDQGGEPVIKSRKVTTKRVMPNATAVIFALKNREPEEWKD</sequence>
<dbReference type="Pfam" id="PF20901">
    <property type="entry name" value="Sf6_terminase"/>
    <property type="match status" value="1"/>
</dbReference>
<keyword evidence="2" id="KW-1185">Reference proteome</keyword>
<dbReference type="AlphaFoldDB" id="A0A243W4P8"/>
<dbReference type="EMBL" id="MTSE01000106">
    <property type="protein sequence ID" value="OUJ65901.1"/>
    <property type="molecule type" value="Genomic_DNA"/>
</dbReference>
<organism evidence="1 2">
    <name type="scientific">Hymenobacter crusticola</name>
    <dbReference type="NCBI Taxonomy" id="1770526"/>
    <lineage>
        <taxon>Bacteria</taxon>
        <taxon>Pseudomonadati</taxon>
        <taxon>Bacteroidota</taxon>
        <taxon>Cytophagia</taxon>
        <taxon>Cytophagales</taxon>
        <taxon>Hymenobacteraceae</taxon>
        <taxon>Hymenobacter</taxon>
    </lineage>
</organism>
<dbReference type="Proteomes" id="UP000194873">
    <property type="component" value="Unassembled WGS sequence"/>
</dbReference>
<reference evidence="1 2" key="1">
    <citation type="submission" date="2017-01" db="EMBL/GenBank/DDBJ databases">
        <title>A new Hymenobacter.</title>
        <authorList>
            <person name="Liang Y."/>
            <person name="Feng F."/>
        </authorList>
    </citation>
    <scope>NUCLEOTIDE SEQUENCE [LARGE SCALE GENOMIC DNA]</scope>
    <source>
        <strain evidence="1">MIMBbqt21</strain>
    </source>
</reference>
<protein>
    <recommendedName>
        <fullName evidence="3">Homeodomain phBC6A51-type domain-containing protein</fullName>
    </recommendedName>
</protein>
<feature type="non-terminal residue" evidence="1">
    <location>
        <position position="125"/>
    </location>
</feature>
<dbReference type="Gene3D" id="1.10.10.60">
    <property type="entry name" value="Homeodomain-like"/>
    <property type="match status" value="1"/>
</dbReference>
<evidence type="ECO:0008006" key="3">
    <source>
        <dbReference type="Google" id="ProtNLM"/>
    </source>
</evidence>
<accession>A0A243W4P8</accession>
<dbReference type="InterPro" id="IPR048683">
    <property type="entry name" value="Sf6_terminase"/>
</dbReference>
<evidence type="ECO:0000313" key="2">
    <source>
        <dbReference type="Proteomes" id="UP000194873"/>
    </source>
</evidence>